<organism evidence="2 3">
    <name type="scientific">Ectocarpus siliculosus</name>
    <name type="common">Brown alga</name>
    <name type="synonym">Conferva siliculosa</name>
    <dbReference type="NCBI Taxonomy" id="2880"/>
    <lineage>
        <taxon>Eukaryota</taxon>
        <taxon>Sar</taxon>
        <taxon>Stramenopiles</taxon>
        <taxon>Ochrophyta</taxon>
        <taxon>PX clade</taxon>
        <taxon>Phaeophyceae</taxon>
        <taxon>Ectocarpales</taxon>
        <taxon>Ectocarpaceae</taxon>
        <taxon>Ectocarpus</taxon>
    </lineage>
</organism>
<dbReference type="Proteomes" id="UP000002630">
    <property type="component" value="Unassembled WGS sequence"/>
</dbReference>
<dbReference type="InParanoid" id="D8LII6"/>
<sequence length="1896" mass="201522">MDFTALRSIRRGEPDNSRHSAAGVVSNVNPCTILDSTCGQVAKVARDSAAAVVALMRNATNRELCRGSDEEATNLWEAFDAGLLAVQAQLARGSVSSQVFQTQLLSTLRRGDPLRCEERGTGRRRGGECPPVPLALYWRLHKLALLPLSRLLEANESLLSPEDLGRHRSCEDQGRFFGGFHGDSLEAIVEDMRALAARSSGDEDSSDSRRGEAAALVSEVATHLFDLAYREGPSRSGGPADGINTIGALASRAARTVLDRLCCDAKVFGANSRMEGQEWRLRGCLSVLAAISPVAAQAVPRGPGSAAAALEDKPAGAAARDGGACTVTGVPFGHFVSTAAFLARQLRLLMENSSGQSEHAQGGDAGVLEAVETADVRDGAMSGLLAAILRHFPSAHIIEALRSICREAADKAADATGWRLHKPLLRWETLGPVVRAAATAHADEVPAAVADIGTELAAAAVNAVPSGNSRPTGFNQQQGVLVLSAAFRLVAEADVCSRGGTDKRAAEGGGLYAQWVRSCLGVAGGAAKVVDQAEAMPAPQEGTRASEPHGERPQLSCLEAVQEAMKKQRASEVLMETLCLSVPYDPVFVLEVHKDALITRLRASFSVQVRDFIDLVVTRLSDLNGRGGAQRRREGGEGRQRPRGAEGSCNRDSALPGRDCGDPTTREVGFFLRQFKQTDKVPEALRSLIVFQPKSWARIRKVLLAPPAERIAMPDDSGRILPPDSAVVKEAIGSGEGGLRVEVSLKYRRLLVQKLAKSSLITAQEHESFRNSYVEYLQSQRHQDEAESSGMEAAATGVAGQLLLLESKLNERCSAKIDDGHDGSSAVEERLALLLQEFLPRALVVELCMEDEGEAEGHNPESRPGRAWFSRATQLLRQILEQWKRQRFPAADREGDSPGLGASPEAVAEAILNSVHCCVAAVGASLVIPTSGKPGLSKRQQDLDRNVGAEGVVREAGVGMTNEGGATGALGVPVAQAFRRIGEVVGVAAGLDQLGEALVRRCSSLLAKPNRLDPKQLLSLTHSLAGLPAAFYPKVEGFLASLVAKIFLSRSNACRSGHVKSTVRRTAGFAATWQVGALYLQSSLLLHEHLWEKSTADIIGEDATAGVPERHNDRVGRRLSGPARDVGGGGGGHIEWVGPAPVALLELCWWMERRLSIELGRSNGSCPSGETAGLLRLLQSVMKHPLMERALQCALGARGSTLPTLERLIALELAAASETDFVGPSTKLALLESVTLGRLVADDQADDAEGLPSDTLGADEAALASPRRGRKGAGRIAVKVLDVWKECAACLFGNPSLRDAAHRKVCLGSTASEVGDVRCVSRDPGVRTWESHSHASWRNTGDNGAHVVGNLCSLEATAGSMLAARLEQTGAARESKKRNQRGASLLFLEALVLLNRLRADAASPALVLVAEIAIPAIGATEGQGKAIQSLRLLWEKWFNQVRPFEYGAVQKLMRVALMWYGGRSDASQAAGVEHEDCPVKHMLEDLPILAAEMVRHWTRLSRTLQPVIGSSPAPAGPFARDGWAFHLGNLERFAKTLVLDLASPTAEETTSGPVIKEQTGRIPLGPVKNSVQDKRKREEAHAVDADQGFTAKGHTGGKVPTASFPRGGLGTGLCQDQLRDASAALPHTSAQVIVGVFHAAAEIRRRAQPPRGAPSSPSVETKRAKTAKGTPPGHDSAAYDGGTLLVEGFGVCGKASNRAWVSRLLEPVYGPGLAEPAVSSLGVLLGTLVTELGSNRARSACGVNVDSFGGVDRTDAFESLLGVSLAVALLGHAPHLVARLAEPPCLTPSSSNTGPIERLGRSLAVFDILRLLLEQVPGTPGVWLTVALSHYTAAVLITMSENGQAVRALMKGRAWSDMVMFVHSRVGGTDTEQLRRLPVALRLAAQEVDPLLKQYL</sequence>
<accession>D8LII6</accession>
<feature type="compositionally biased region" description="Basic and acidic residues" evidence="1">
    <location>
        <begin position="1571"/>
        <end position="1582"/>
    </location>
</feature>
<proteinExistence type="predicted"/>
<dbReference type="EMBL" id="FN649760">
    <property type="protein sequence ID" value="CBN80025.1"/>
    <property type="molecule type" value="Genomic_DNA"/>
</dbReference>
<gene>
    <name evidence="2" type="ORF">Esi_0022_0133</name>
</gene>
<protein>
    <submittedName>
        <fullName evidence="2">Uncharacterized protein</fullName>
    </submittedName>
</protein>
<dbReference type="OrthoDB" id="10321314at2759"/>
<reference evidence="2 3" key="1">
    <citation type="journal article" date="2010" name="Nature">
        <title>The Ectocarpus genome and the independent evolution of multicellularity in brown algae.</title>
        <authorList>
            <person name="Cock J.M."/>
            <person name="Sterck L."/>
            <person name="Rouze P."/>
            <person name="Scornet D."/>
            <person name="Allen A.E."/>
            <person name="Amoutzias G."/>
            <person name="Anthouard V."/>
            <person name="Artiguenave F."/>
            <person name="Aury J.M."/>
            <person name="Badger J.H."/>
            <person name="Beszteri B."/>
            <person name="Billiau K."/>
            <person name="Bonnet E."/>
            <person name="Bothwell J.H."/>
            <person name="Bowler C."/>
            <person name="Boyen C."/>
            <person name="Brownlee C."/>
            <person name="Carrano C.J."/>
            <person name="Charrier B."/>
            <person name="Cho G.Y."/>
            <person name="Coelho S.M."/>
            <person name="Collen J."/>
            <person name="Corre E."/>
            <person name="Da Silva C."/>
            <person name="Delage L."/>
            <person name="Delaroque N."/>
            <person name="Dittami S.M."/>
            <person name="Doulbeau S."/>
            <person name="Elias M."/>
            <person name="Farnham G."/>
            <person name="Gachon C.M."/>
            <person name="Gschloessl B."/>
            <person name="Heesch S."/>
            <person name="Jabbari K."/>
            <person name="Jubin C."/>
            <person name="Kawai H."/>
            <person name="Kimura K."/>
            <person name="Kloareg B."/>
            <person name="Kupper F.C."/>
            <person name="Lang D."/>
            <person name="Le Bail A."/>
            <person name="Leblanc C."/>
            <person name="Lerouge P."/>
            <person name="Lohr M."/>
            <person name="Lopez P.J."/>
            <person name="Martens C."/>
            <person name="Maumus F."/>
            <person name="Michel G."/>
            <person name="Miranda-Saavedra D."/>
            <person name="Morales J."/>
            <person name="Moreau H."/>
            <person name="Motomura T."/>
            <person name="Nagasato C."/>
            <person name="Napoli C.A."/>
            <person name="Nelson D.R."/>
            <person name="Nyvall-Collen P."/>
            <person name="Peters A.F."/>
            <person name="Pommier C."/>
            <person name="Potin P."/>
            <person name="Poulain J."/>
            <person name="Quesneville H."/>
            <person name="Read B."/>
            <person name="Rensing S.A."/>
            <person name="Ritter A."/>
            <person name="Rousvoal S."/>
            <person name="Samanta M."/>
            <person name="Samson G."/>
            <person name="Schroeder D.C."/>
            <person name="Segurens B."/>
            <person name="Strittmatter M."/>
            <person name="Tonon T."/>
            <person name="Tregear J.W."/>
            <person name="Valentin K."/>
            <person name="von Dassow P."/>
            <person name="Yamagishi T."/>
            <person name="Van de Peer Y."/>
            <person name="Wincker P."/>
        </authorList>
    </citation>
    <scope>NUCLEOTIDE SEQUENCE [LARGE SCALE GENOMIC DNA]</scope>
    <source>
        <strain evidence="3">Ec32 / CCAP1310/4</strain>
    </source>
</reference>
<feature type="region of interest" description="Disordered" evidence="1">
    <location>
        <begin position="1549"/>
        <end position="1582"/>
    </location>
</feature>
<feature type="region of interest" description="Disordered" evidence="1">
    <location>
        <begin position="625"/>
        <end position="661"/>
    </location>
</feature>
<keyword evidence="3" id="KW-1185">Reference proteome</keyword>
<feature type="region of interest" description="Disordered" evidence="1">
    <location>
        <begin position="1645"/>
        <end position="1676"/>
    </location>
</feature>
<feature type="region of interest" description="Disordered" evidence="1">
    <location>
        <begin position="1"/>
        <end position="21"/>
    </location>
</feature>
<evidence type="ECO:0000313" key="2">
    <source>
        <dbReference type="EMBL" id="CBN80025.1"/>
    </source>
</evidence>
<evidence type="ECO:0000313" key="3">
    <source>
        <dbReference type="Proteomes" id="UP000002630"/>
    </source>
</evidence>
<evidence type="ECO:0000256" key="1">
    <source>
        <dbReference type="SAM" id="MobiDB-lite"/>
    </source>
</evidence>
<feature type="compositionally biased region" description="Basic and acidic residues" evidence="1">
    <location>
        <begin position="631"/>
        <end position="644"/>
    </location>
</feature>
<name>D8LII6_ECTSI</name>